<feature type="non-terminal residue" evidence="1">
    <location>
        <position position="1"/>
    </location>
</feature>
<evidence type="ECO:0000313" key="1">
    <source>
        <dbReference type="EMBL" id="CAG8691016.1"/>
    </source>
</evidence>
<comment type="caution">
    <text evidence="1">The sequence shown here is derived from an EMBL/GenBank/DDBJ whole genome shotgun (WGS) entry which is preliminary data.</text>
</comment>
<dbReference type="EMBL" id="CAJVPW010020861">
    <property type="protein sequence ID" value="CAG8691016.1"/>
    <property type="molecule type" value="Genomic_DNA"/>
</dbReference>
<evidence type="ECO:0000313" key="2">
    <source>
        <dbReference type="Proteomes" id="UP000789366"/>
    </source>
</evidence>
<name>A0ACA9P569_9GLOM</name>
<proteinExistence type="predicted"/>
<protein>
    <submittedName>
        <fullName evidence="1">1978_t:CDS:1</fullName>
    </submittedName>
</protein>
<dbReference type="Proteomes" id="UP000789366">
    <property type="component" value="Unassembled WGS sequence"/>
</dbReference>
<reference evidence="1" key="1">
    <citation type="submission" date="2021-06" db="EMBL/GenBank/DDBJ databases">
        <authorList>
            <person name="Kallberg Y."/>
            <person name="Tangrot J."/>
            <person name="Rosling A."/>
        </authorList>
    </citation>
    <scope>NUCLEOTIDE SEQUENCE</scope>
    <source>
        <strain evidence="1">28 12/20/2015</strain>
    </source>
</reference>
<organism evidence="1 2">
    <name type="scientific">Cetraspora pellucida</name>
    <dbReference type="NCBI Taxonomy" id="1433469"/>
    <lineage>
        <taxon>Eukaryota</taxon>
        <taxon>Fungi</taxon>
        <taxon>Fungi incertae sedis</taxon>
        <taxon>Mucoromycota</taxon>
        <taxon>Glomeromycotina</taxon>
        <taxon>Glomeromycetes</taxon>
        <taxon>Diversisporales</taxon>
        <taxon>Gigasporaceae</taxon>
        <taxon>Cetraspora</taxon>
    </lineage>
</organism>
<keyword evidence="2" id="KW-1185">Reference proteome</keyword>
<gene>
    <name evidence="1" type="ORF">SPELUC_LOCUS10752</name>
</gene>
<sequence>TNQINEIEIDTDQANEIEVDTEQINKIEVDTNNLKTNEIESVNATLGKYYMKLCQQKSIYQKKTANNTIKPGTPVSIVLDYDTNPQI</sequence>
<accession>A0ACA9P569</accession>